<comment type="caution">
    <text evidence="1">The sequence shown here is derived from an EMBL/GenBank/DDBJ whole genome shotgun (WGS) entry which is preliminary data.</text>
</comment>
<accession>A0ABP6XVX1</accession>
<name>A0ABP6XVX1_9ACTN</name>
<reference evidence="2" key="1">
    <citation type="journal article" date="2019" name="Int. J. Syst. Evol. Microbiol.">
        <title>The Global Catalogue of Microorganisms (GCM) 10K type strain sequencing project: providing services to taxonomists for standard genome sequencing and annotation.</title>
        <authorList>
            <consortium name="The Broad Institute Genomics Platform"/>
            <consortium name="The Broad Institute Genome Sequencing Center for Infectious Disease"/>
            <person name="Wu L."/>
            <person name="Ma J."/>
        </authorList>
    </citation>
    <scope>NUCLEOTIDE SEQUENCE [LARGE SCALE GENOMIC DNA]</scope>
    <source>
        <strain evidence="2">JCM 17326</strain>
    </source>
</reference>
<protein>
    <submittedName>
        <fullName evidence="1">Uncharacterized protein</fullName>
    </submittedName>
</protein>
<gene>
    <name evidence="1" type="ORF">GCM10022419_062740</name>
</gene>
<organism evidence="1 2">
    <name type="scientific">Nonomuraea rosea</name>
    <dbReference type="NCBI Taxonomy" id="638574"/>
    <lineage>
        <taxon>Bacteria</taxon>
        <taxon>Bacillati</taxon>
        <taxon>Actinomycetota</taxon>
        <taxon>Actinomycetes</taxon>
        <taxon>Streptosporangiales</taxon>
        <taxon>Streptosporangiaceae</taxon>
        <taxon>Nonomuraea</taxon>
    </lineage>
</organism>
<dbReference type="RefSeq" id="WP_345567321.1">
    <property type="nucleotide sequence ID" value="NZ_BAABDQ010000015.1"/>
</dbReference>
<proteinExistence type="predicted"/>
<dbReference type="Proteomes" id="UP001500630">
    <property type="component" value="Unassembled WGS sequence"/>
</dbReference>
<sequence>MPEPLEYGGVDPESWPDCAALLAAVPGKRDPGRPDAKRIVDDGLFSGATLVPFSCYARIDDAESVEVVVMWMTKRPEDADVLLDGRPGTPPDADEYAGGNLRVGGVIVQVQGSDEAERAVVKRLRSRVAS</sequence>
<evidence type="ECO:0000313" key="1">
    <source>
        <dbReference type="EMBL" id="GAA3573264.1"/>
    </source>
</evidence>
<evidence type="ECO:0000313" key="2">
    <source>
        <dbReference type="Proteomes" id="UP001500630"/>
    </source>
</evidence>
<dbReference type="EMBL" id="BAABDQ010000015">
    <property type="protein sequence ID" value="GAA3573264.1"/>
    <property type="molecule type" value="Genomic_DNA"/>
</dbReference>
<keyword evidence="2" id="KW-1185">Reference proteome</keyword>